<dbReference type="RefSeq" id="WP_036841337.1">
    <property type="nucleotide sequence ID" value="NZ_CAWLUD010000095.1"/>
</dbReference>
<gene>
    <name evidence="2" type="ORF">MEG1DRAFT_04142</name>
</gene>
<keyword evidence="1" id="KW-0472">Membrane</keyword>
<protein>
    <recommendedName>
        <fullName evidence="4">Type VI secretion protein</fullName>
    </recommendedName>
</protein>
<feature type="transmembrane region" description="Helical" evidence="1">
    <location>
        <begin position="20"/>
        <end position="40"/>
    </location>
</feature>
<evidence type="ECO:0000256" key="1">
    <source>
        <dbReference type="SAM" id="Phobius"/>
    </source>
</evidence>
<evidence type="ECO:0008006" key="4">
    <source>
        <dbReference type="Google" id="ProtNLM"/>
    </source>
</evidence>
<evidence type="ECO:0000313" key="3">
    <source>
        <dbReference type="Proteomes" id="UP000028002"/>
    </source>
</evidence>
<comment type="caution">
    <text evidence="2">The sequence shown here is derived from an EMBL/GenBank/DDBJ whole genome shotgun (WGS) entry which is preliminary data.</text>
</comment>
<name>A0A081RRE4_PHOTE</name>
<reference evidence="2 3" key="1">
    <citation type="submission" date="2014-03" db="EMBL/GenBank/DDBJ databases">
        <title>Draft Genome of Photorhabdus temperata Meg1.</title>
        <authorList>
            <person name="Hurst S.G.IV."/>
            <person name="Morris K."/>
            <person name="Thomas K."/>
            <person name="Tisa L.S."/>
        </authorList>
    </citation>
    <scope>NUCLEOTIDE SEQUENCE [LARGE SCALE GENOMIC DNA]</scope>
    <source>
        <strain evidence="2 3">Meg1</strain>
    </source>
</reference>
<keyword evidence="1" id="KW-1133">Transmembrane helix</keyword>
<sequence length="385" mass="44773">MGWNKPVITMQQEPVPPVLWRWLVSLIAIVGICIAGYLLWSEFIRQFLWWMIFGVVGLIWLTAFGLRLYLFGYRLEMYRLWHKEGQHVEKEWQSWAGRYMSVLYSCVFLPENITAATIVQEESKIEVQYGKRKVIDYFSWSEDKWRDSMQILLHSVEKTISDILPDKLICATVITNCVEQEYEKLESVLKESWQSVFPSGKPLSQLNISPHLSAMHIDNWLKETTSEVQLLILMQIESNEQFSEGLAVFLIATDDLTKKFNLAEKARIYRPMEIYSEDFEQEFQIFISTQLPAKMATDMIGDNGSMHSYFSQIMSVIQKQNAALKLEHIENIERFIGVPGPGAYWLTTGLAIDLSQYNSGSYLVLSKNECNWVINTVQTLEEQWK</sequence>
<organism evidence="2 3">
    <name type="scientific">Photorhabdus temperata subsp. temperata Meg1</name>
    <dbReference type="NCBI Taxonomy" id="1393735"/>
    <lineage>
        <taxon>Bacteria</taxon>
        <taxon>Pseudomonadati</taxon>
        <taxon>Pseudomonadota</taxon>
        <taxon>Gammaproteobacteria</taxon>
        <taxon>Enterobacterales</taxon>
        <taxon>Morganellaceae</taxon>
        <taxon>Photorhabdus</taxon>
    </lineage>
</organism>
<evidence type="ECO:0000313" key="2">
    <source>
        <dbReference type="EMBL" id="KER01247.1"/>
    </source>
</evidence>
<dbReference type="PATRIC" id="fig|1393735.3.peg.4240"/>
<proteinExistence type="predicted"/>
<dbReference type="AlphaFoldDB" id="A0A081RRE4"/>
<dbReference type="EMBL" id="JGVH01000095">
    <property type="protein sequence ID" value="KER01247.1"/>
    <property type="molecule type" value="Genomic_DNA"/>
</dbReference>
<feature type="transmembrane region" description="Helical" evidence="1">
    <location>
        <begin position="47"/>
        <end position="70"/>
    </location>
</feature>
<keyword evidence="1" id="KW-0812">Transmembrane</keyword>
<accession>A0A081RRE4</accession>
<dbReference type="Proteomes" id="UP000028002">
    <property type="component" value="Unassembled WGS sequence"/>
</dbReference>